<organism evidence="2 3">
    <name type="scientific">Piscinibacter gummiphilus</name>
    <dbReference type="NCBI Taxonomy" id="946333"/>
    <lineage>
        <taxon>Bacteria</taxon>
        <taxon>Pseudomonadati</taxon>
        <taxon>Pseudomonadota</taxon>
        <taxon>Betaproteobacteria</taxon>
        <taxon>Burkholderiales</taxon>
        <taxon>Sphaerotilaceae</taxon>
        <taxon>Piscinibacter</taxon>
    </lineage>
</organism>
<accession>A0ABZ0D099</accession>
<evidence type="ECO:0000313" key="3">
    <source>
        <dbReference type="Proteomes" id="UP001303946"/>
    </source>
</evidence>
<dbReference type="EMBL" id="CP136336">
    <property type="protein sequence ID" value="WOB08174.1"/>
    <property type="molecule type" value="Genomic_DNA"/>
</dbReference>
<feature type="chain" id="PRO_5047156357" description="Silver efflux pump" evidence="1">
    <location>
        <begin position="27"/>
        <end position="86"/>
    </location>
</feature>
<keyword evidence="1" id="KW-0732">Signal</keyword>
<evidence type="ECO:0008006" key="4">
    <source>
        <dbReference type="Google" id="ProtNLM"/>
    </source>
</evidence>
<gene>
    <name evidence="2" type="ORF">RXV79_25140</name>
</gene>
<name>A0ABZ0D099_9BURK</name>
<dbReference type="RefSeq" id="WP_316700868.1">
    <property type="nucleotide sequence ID" value="NZ_CP136336.1"/>
</dbReference>
<feature type="signal peptide" evidence="1">
    <location>
        <begin position="1"/>
        <end position="26"/>
    </location>
</feature>
<evidence type="ECO:0000256" key="1">
    <source>
        <dbReference type="SAM" id="SignalP"/>
    </source>
</evidence>
<proteinExistence type="predicted"/>
<sequence>MNIKSGLAMATTAAALFSTMTAPVLAASHAGGEMSVKCSGVNSCKGTSECKTAKSECKGQNGCKGQGWVSKKSAAECTKEGGTVLK</sequence>
<protein>
    <recommendedName>
        <fullName evidence="4">Silver efflux pump</fullName>
    </recommendedName>
</protein>
<evidence type="ECO:0000313" key="2">
    <source>
        <dbReference type="EMBL" id="WOB08174.1"/>
    </source>
</evidence>
<dbReference type="Proteomes" id="UP001303946">
    <property type="component" value="Chromosome"/>
</dbReference>
<reference evidence="2 3" key="1">
    <citation type="submission" date="2023-10" db="EMBL/GenBank/DDBJ databases">
        <title>Bacteria for the degradation of biodegradable plastic PBAT(Polybutylene adipate terephthalate).</title>
        <authorList>
            <person name="Weon H.-Y."/>
            <person name="Yeon J."/>
        </authorList>
    </citation>
    <scope>NUCLEOTIDE SEQUENCE [LARGE SCALE GENOMIC DNA]</scope>
    <source>
        <strain evidence="2 3">SBD 7-3</strain>
    </source>
</reference>
<keyword evidence="3" id="KW-1185">Reference proteome</keyword>